<evidence type="ECO:0000313" key="1">
    <source>
        <dbReference type="EMBL" id="KAF2713819.1"/>
    </source>
</evidence>
<dbReference type="OrthoDB" id="2841597at2759"/>
<sequence>MPPVRTLSRRNVRGRGWHKKGYREGGNLFFQLKRTYANFSRTHEVNENETITNLILSMHGDIMGEDPGSLPEDLHYEFHFRRNCLYPSDDMVKTIMDGGETVYAKVFDDERNEYIYEDCEWYAKPKRGRAQ</sequence>
<proteinExistence type="predicted"/>
<gene>
    <name evidence="1" type="ORF">K504DRAFT_462301</name>
</gene>
<accession>A0A6G1KLV7</accession>
<reference evidence="1" key="1">
    <citation type="journal article" date="2020" name="Stud. Mycol.">
        <title>101 Dothideomycetes genomes: a test case for predicting lifestyles and emergence of pathogens.</title>
        <authorList>
            <person name="Haridas S."/>
            <person name="Albert R."/>
            <person name="Binder M."/>
            <person name="Bloem J."/>
            <person name="Labutti K."/>
            <person name="Salamov A."/>
            <person name="Andreopoulos B."/>
            <person name="Baker S."/>
            <person name="Barry K."/>
            <person name="Bills G."/>
            <person name="Bluhm B."/>
            <person name="Cannon C."/>
            <person name="Castanera R."/>
            <person name="Culley D."/>
            <person name="Daum C."/>
            <person name="Ezra D."/>
            <person name="Gonzalez J."/>
            <person name="Henrissat B."/>
            <person name="Kuo A."/>
            <person name="Liang C."/>
            <person name="Lipzen A."/>
            <person name="Lutzoni F."/>
            <person name="Magnuson J."/>
            <person name="Mondo S."/>
            <person name="Nolan M."/>
            <person name="Ohm R."/>
            <person name="Pangilinan J."/>
            <person name="Park H.-J."/>
            <person name="Ramirez L."/>
            <person name="Alfaro M."/>
            <person name="Sun H."/>
            <person name="Tritt A."/>
            <person name="Yoshinaga Y."/>
            <person name="Zwiers L.-H."/>
            <person name="Turgeon B."/>
            <person name="Goodwin S."/>
            <person name="Spatafora J."/>
            <person name="Crous P."/>
            <person name="Grigoriev I."/>
        </authorList>
    </citation>
    <scope>NUCLEOTIDE SEQUENCE</scope>
    <source>
        <strain evidence="1">CBS 279.74</strain>
    </source>
</reference>
<protein>
    <submittedName>
        <fullName evidence="1">Uncharacterized protein</fullName>
    </submittedName>
</protein>
<organism evidence="1 2">
    <name type="scientific">Pleomassaria siparia CBS 279.74</name>
    <dbReference type="NCBI Taxonomy" id="1314801"/>
    <lineage>
        <taxon>Eukaryota</taxon>
        <taxon>Fungi</taxon>
        <taxon>Dikarya</taxon>
        <taxon>Ascomycota</taxon>
        <taxon>Pezizomycotina</taxon>
        <taxon>Dothideomycetes</taxon>
        <taxon>Pleosporomycetidae</taxon>
        <taxon>Pleosporales</taxon>
        <taxon>Pleomassariaceae</taxon>
        <taxon>Pleomassaria</taxon>
    </lineage>
</organism>
<name>A0A6G1KLV7_9PLEO</name>
<dbReference type="EMBL" id="MU005765">
    <property type="protein sequence ID" value="KAF2713819.1"/>
    <property type="molecule type" value="Genomic_DNA"/>
</dbReference>
<dbReference type="Proteomes" id="UP000799428">
    <property type="component" value="Unassembled WGS sequence"/>
</dbReference>
<evidence type="ECO:0000313" key="2">
    <source>
        <dbReference type="Proteomes" id="UP000799428"/>
    </source>
</evidence>
<dbReference type="AlphaFoldDB" id="A0A6G1KLV7"/>
<keyword evidence="2" id="KW-1185">Reference proteome</keyword>